<feature type="compositionally biased region" description="Basic and acidic residues" evidence="8">
    <location>
        <begin position="152"/>
        <end position="166"/>
    </location>
</feature>
<name>A0A0P7TXS7_SCLFO</name>
<dbReference type="FunFam" id="1.10.10.10:FF:000393">
    <property type="entry name" value="Oocyte-specific H1 histone"/>
    <property type="match status" value="1"/>
</dbReference>
<keyword evidence="5 7" id="KW-0238">DNA-binding</keyword>
<sequence length="209" mass="22252">MPPKKVKSVESSDSEELFPPPDPPKRPKEAEKSKADPPKPPKARVARKASAHPSTMEMVKEALKALDSRKGSSAQAIRGYILDKYPSVDAVRLKYMLRKALTKGIESGDLVRPANSSGNGAQGRFRIPAKSKTKEIKAKASENTDPNAGRALKAEKAAVKTSKVQEGHGVSSGARLKKGNCGQEAKGQESGCSCKSDLREGDRGSSTEG</sequence>
<feature type="compositionally biased region" description="Basic and acidic residues" evidence="8">
    <location>
        <begin position="23"/>
        <end position="39"/>
    </location>
</feature>
<dbReference type="EMBL" id="JARO02012978">
    <property type="protein sequence ID" value="KPP58926.1"/>
    <property type="molecule type" value="Genomic_DNA"/>
</dbReference>
<feature type="domain" description="H15" evidence="9">
    <location>
        <begin position="51"/>
        <end position="129"/>
    </location>
</feature>
<dbReference type="PANTHER" id="PTHR11467">
    <property type="entry name" value="HISTONE H1"/>
    <property type="match status" value="1"/>
</dbReference>
<dbReference type="InterPro" id="IPR036388">
    <property type="entry name" value="WH-like_DNA-bd_sf"/>
</dbReference>
<dbReference type="PANTHER" id="PTHR11467:SF20">
    <property type="entry name" value="H15 DOMAIN-CONTAINING PROTEIN-RELATED"/>
    <property type="match status" value="1"/>
</dbReference>
<keyword evidence="6 7" id="KW-0539">Nucleus</keyword>
<evidence type="ECO:0000313" key="10">
    <source>
        <dbReference type="EMBL" id="KPP58926.1"/>
    </source>
</evidence>
<dbReference type="InterPro" id="IPR005818">
    <property type="entry name" value="Histone_H1/H5_H15"/>
</dbReference>
<comment type="caution">
    <text evidence="10">The sequence shown here is derived from an EMBL/GenBank/DDBJ whole genome shotgun (WGS) entry which is preliminary data.</text>
</comment>
<dbReference type="GO" id="GO:0006334">
    <property type="term" value="P:nucleosome assembly"/>
    <property type="evidence" value="ECO:0007669"/>
    <property type="project" value="InterPro"/>
</dbReference>
<dbReference type="GO" id="GO:0003690">
    <property type="term" value="F:double-stranded DNA binding"/>
    <property type="evidence" value="ECO:0007669"/>
    <property type="project" value="TreeGrafter"/>
</dbReference>
<feature type="compositionally biased region" description="Basic and acidic residues" evidence="8">
    <location>
        <begin position="196"/>
        <end position="209"/>
    </location>
</feature>
<evidence type="ECO:0000256" key="7">
    <source>
        <dbReference type="RuleBase" id="RU003894"/>
    </source>
</evidence>
<dbReference type="InterPro" id="IPR036390">
    <property type="entry name" value="WH_DNA-bd_sf"/>
</dbReference>
<dbReference type="CDD" id="cd00073">
    <property type="entry name" value="H15"/>
    <property type="match status" value="1"/>
</dbReference>
<evidence type="ECO:0000259" key="9">
    <source>
        <dbReference type="PROSITE" id="PS51504"/>
    </source>
</evidence>
<gene>
    <name evidence="10" type="ORF">Z043_123207</name>
</gene>
<dbReference type="PROSITE" id="PS51504">
    <property type="entry name" value="H15"/>
    <property type="match status" value="1"/>
</dbReference>
<dbReference type="Pfam" id="PF00538">
    <property type="entry name" value="Linker_histone"/>
    <property type="match status" value="1"/>
</dbReference>
<dbReference type="GO" id="GO:0000786">
    <property type="term" value="C:nucleosome"/>
    <property type="evidence" value="ECO:0007669"/>
    <property type="project" value="InterPro"/>
</dbReference>
<dbReference type="Gene3D" id="1.10.10.10">
    <property type="entry name" value="Winged helix-like DNA-binding domain superfamily/Winged helix DNA-binding domain"/>
    <property type="match status" value="1"/>
</dbReference>
<evidence type="ECO:0000256" key="1">
    <source>
        <dbReference type="ARBA" id="ARBA00002809"/>
    </source>
</evidence>
<dbReference type="SMART" id="SM00526">
    <property type="entry name" value="H15"/>
    <property type="match status" value="1"/>
</dbReference>
<keyword evidence="4 7" id="KW-0158">Chromosome</keyword>
<feature type="compositionally biased region" description="Basic and acidic residues" evidence="8">
    <location>
        <begin position="132"/>
        <end position="142"/>
    </location>
</feature>
<protein>
    <recommendedName>
        <fullName evidence="9">H15 domain-containing protein</fullName>
    </recommendedName>
</protein>
<dbReference type="AlphaFoldDB" id="A0A0P7TXS7"/>
<evidence type="ECO:0000256" key="5">
    <source>
        <dbReference type="ARBA" id="ARBA00023125"/>
    </source>
</evidence>
<reference evidence="10 11" key="1">
    <citation type="submission" date="2015-08" db="EMBL/GenBank/DDBJ databases">
        <title>The genome of the Asian arowana (Scleropages formosus).</title>
        <authorList>
            <person name="Tan M.H."/>
            <person name="Gan H.M."/>
            <person name="Croft L.J."/>
            <person name="Austin C.M."/>
        </authorList>
    </citation>
    <scope>NUCLEOTIDE SEQUENCE [LARGE SCALE GENOMIC DNA]</scope>
    <source>
        <strain evidence="10">Aro1</strain>
    </source>
</reference>
<evidence type="ECO:0000256" key="6">
    <source>
        <dbReference type="ARBA" id="ARBA00023242"/>
    </source>
</evidence>
<comment type="function">
    <text evidence="1">Histones H1 are necessary for the condensation of nucleosome chains into higher-order structures.</text>
</comment>
<dbReference type="GO" id="GO:0030261">
    <property type="term" value="P:chromosome condensation"/>
    <property type="evidence" value="ECO:0007669"/>
    <property type="project" value="TreeGrafter"/>
</dbReference>
<dbReference type="SUPFAM" id="SSF46785">
    <property type="entry name" value="Winged helix' DNA-binding domain"/>
    <property type="match status" value="1"/>
</dbReference>
<feature type="region of interest" description="Disordered" evidence="8">
    <location>
        <begin position="1"/>
        <end position="56"/>
    </location>
</feature>
<dbReference type="STRING" id="113540.ENSSFOP00015009607"/>
<dbReference type="InterPro" id="IPR005819">
    <property type="entry name" value="H1/H5"/>
</dbReference>
<evidence type="ECO:0000256" key="8">
    <source>
        <dbReference type="SAM" id="MobiDB-lite"/>
    </source>
</evidence>
<feature type="region of interest" description="Disordered" evidence="8">
    <location>
        <begin position="109"/>
        <end position="209"/>
    </location>
</feature>
<dbReference type="PRINTS" id="PR00624">
    <property type="entry name" value="HISTONEH5"/>
</dbReference>
<comment type="subcellular location">
    <subcellularLocation>
        <location evidence="3">Chromosome</location>
    </subcellularLocation>
    <subcellularLocation>
        <location evidence="2 7">Nucleus</location>
    </subcellularLocation>
</comment>
<accession>A0A0P7TXS7</accession>
<dbReference type="GO" id="GO:0045910">
    <property type="term" value="P:negative regulation of DNA recombination"/>
    <property type="evidence" value="ECO:0007669"/>
    <property type="project" value="TreeGrafter"/>
</dbReference>
<evidence type="ECO:0000256" key="4">
    <source>
        <dbReference type="ARBA" id="ARBA00022454"/>
    </source>
</evidence>
<evidence type="ECO:0000256" key="2">
    <source>
        <dbReference type="ARBA" id="ARBA00004123"/>
    </source>
</evidence>
<evidence type="ECO:0000256" key="3">
    <source>
        <dbReference type="ARBA" id="ARBA00004286"/>
    </source>
</evidence>
<organism evidence="10 11">
    <name type="scientific">Scleropages formosus</name>
    <name type="common">Asian bonytongue</name>
    <name type="synonym">Osteoglossum formosum</name>
    <dbReference type="NCBI Taxonomy" id="113540"/>
    <lineage>
        <taxon>Eukaryota</taxon>
        <taxon>Metazoa</taxon>
        <taxon>Chordata</taxon>
        <taxon>Craniata</taxon>
        <taxon>Vertebrata</taxon>
        <taxon>Euteleostomi</taxon>
        <taxon>Actinopterygii</taxon>
        <taxon>Neopterygii</taxon>
        <taxon>Teleostei</taxon>
        <taxon>Osteoglossocephala</taxon>
        <taxon>Osteoglossomorpha</taxon>
        <taxon>Osteoglossiformes</taxon>
        <taxon>Osteoglossidae</taxon>
        <taxon>Scleropages</taxon>
    </lineage>
</organism>
<proteinExistence type="inferred from homology"/>
<dbReference type="Proteomes" id="UP000034805">
    <property type="component" value="Unassembled WGS sequence"/>
</dbReference>
<comment type="similarity">
    <text evidence="7">Belongs to the histone H1/H5 family.</text>
</comment>
<dbReference type="GO" id="GO:0005634">
    <property type="term" value="C:nucleus"/>
    <property type="evidence" value="ECO:0007669"/>
    <property type="project" value="UniProtKB-SubCell"/>
</dbReference>
<dbReference type="GO" id="GO:0030527">
    <property type="term" value="F:structural constituent of chromatin"/>
    <property type="evidence" value="ECO:0007669"/>
    <property type="project" value="InterPro"/>
</dbReference>
<evidence type="ECO:0000313" key="11">
    <source>
        <dbReference type="Proteomes" id="UP000034805"/>
    </source>
</evidence>
<feature type="compositionally biased region" description="Basic residues" evidence="8">
    <location>
        <begin position="41"/>
        <end position="50"/>
    </location>
</feature>
<dbReference type="GO" id="GO:0031492">
    <property type="term" value="F:nucleosomal DNA binding"/>
    <property type="evidence" value="ECO:0007669"/>
    <property type="project" value="TreeGrafter"/>
</dbReference>